<reference evidence="2 3" key="1">
    <citation type="journal article" name="Sci. Rep.">
        <title>Genome-scale phylogenetic analyses confirm Olpidium as the closest living zoosporic fungus to the non-flagellated, terrestrial fungi.</title>
        <authorList>
            <person name="Chang Y."/>
            <person name="Rochon D."/>
            <person name="Sekimoto S."/>
            <person name="Wang Y."/>
            <person name="Chovatia M."/>
            <person name="Sandor L."/>
            <person name="Salamov A."/>
            <person name="Grigoriev I.V."/>
            <person name="Stajich J.E."/>
            <person name="Spatafora J.W."/>
        </authorList>
    </citation>
    <scope>NUCLEOTIDE SEQUENCE [LARGE SCALE GENOMIC DNA]</scope>
    <source>
        <strain evidence="2">S191</strain>
    </source>
</reference>
<dbReference type="AlphaFoldDB" id="A0A8H8DHB1"/>
<sequence length="310" mass="32364">MVDTYTGKRSTYGELVDTQRPAKKPGSFTQALAGCPSSFVKAGWGKRNSAGRTNSSGRSSLFSPAGGGGGQKEFFPSLPRGRGRTSFSLLRRRLTRRRAKCGGELLTRRRAPHAAAAEQLFPPAAADRTTSSVVEAAVAGTLSSPAMAAGTLSSPAMAASRMRQRRRLTRNSSLECGGSEQLFPPAGGGGATLPSRDGGREYGSGGASRGTLLLNAANAAAAAPHAELFSFLPRGSTDSSWAQRLGAPTLLSRGGVSRGVGQSLELRTPDVLLLNRRLGVATRCGVPRREPLSLFLFSVLLCFGVLGRTS</sequence>
<comment type="caution">
    <text evidence="2">The sequence shown here is derived from an EMBL/GenBank/DDBJ whole genome shotgun (WGS) entry which is preliminary data.</text>
</comment>
<feature type="region of interest" description="Disordered" evidence="1">
    <location>
        <begin position="43"/>
        <end position="82"/>
    </location>
</feature>
<organism evidence="2 3">
    <name type="scientific">Olpidium bornovanus</name>
    <dbReference type="NCBI Taxonomy" id="278681"/>
    <lineage>
        <taxon>Eukaryota</taxon>
        <taxon>Fungi</taxon>
        <taxon>Fungi incertae sedis</taxon>
        <taxon>Olpidiomycota</taxon>
        <taxon>Olpidiomycotina</taxon>
        <taxon>Olpidiomycetes</taxon>
        <taxon>Olpidiales</taxon>
        <taxon>Olpidiaceae</taxon>
        <taxon>Olpidium</taxon>
    </lineage>
</organism>
<dbReference type="EMBL" id="JAEFCI010008439">
    <property type="protein sequence ID" value="KAG5458465.1"/>
    <property type="molecule type" value="Genomic_DNA"/>
</dbReference>
<proteinExistence type="predicted"/>
<dbReference type="Proteomes" id="UP000673691">
    <property type="component" value="Unassembled WGS sequence"/>
</dbReference>
<keyword evidence="3" id="KW-1185">Reference proteome</keyword>
<evidence type="ECO:0000313" key="3">
    <source>
        <dbReference type="Proteomes" id="UP000673691"/>
    </source>
</evidence>
<protein>
    <submittedName>
        <fullName evidence="2">Uncharacterized protein</fullName>
    </submittedName>
</protein>
<evidence type="ECO:0000313" key="2">
    <source>
        <dbReference type="EMBL" id="KAG5458465.1"/>
    </source>
</evidence>
<feature type="compositionally biased region" description="Polar residues" evidence="1">
    <location>
        <begin position="50"/>
        <end position="62"/>
    </location>
</feature>
<evidence type="ECO:0000256" key="1">
    <source>
        <dbReference type="SAM" id="MobiDB-lite"/>
    </source>
</evidence>
<name>A0A8H8DHB1_9FUNG</name>
<gene>
    <name evidence="2" type="ORF">BJ554DRAFT_1301</name>
</gene>
<feature type="region of interest" description="Disordered" evidence="1">
    <location>
        <begin position="163"/>
        <end position="204"/>
    </location>
</feature>
<accession>A0A8H8DHB1</accession>